<dbReference type="Pfam" id="PF12017">
    <property type="entry name" value="Tnp_P_element"/>
    <property type="match status" value="1"/>
</dbReference>
<dbReference type="Pfam" id="PF13873">
    <property type="entry name" value="Myb_DNA-bind_5"/>
    <property type="match status" value="1"/>
</dbReference>
<organism evidence="19 20">
    <name type="scientific">Photinus pyralis</name>
    <name type="common">Common eastern firefly</name>
    <name type="synonym">Lampyris pyralis</name>
    <dbReference type="NCBI Taxonomy" id="7054"/>
    <lineage>
        <taxon>Eukaryota</taxon>
        <taxon>Metazoa</taxon>
        <taxon>Ecdysozoa</taxon>
        <taxon>Arthropoda</taxon>
        <taxon>Hexapoda</taxon>
        <taxon>Insecta</taxon>
        <taxon>Pterygota</taxon>
        <taxon>Neoptera</taxon>
        <taxon>Endopterygota</taxon>
        <taxon>Coleoptera</taxon>
        <taxon>Polyphaga</taxon>
        <taxon>Elateriformia</taxon>
        <taxon>Elateroidea</taxon>
        <taxon>Lampyridae</taxon>
        <taxon>Lampyrinae</taxon>
        <taxon>Photinus</taxon>
    </lineage>
</organism>
<evidence type="ECO:0000256" key="14">
    <source>
        <dbReference type="ARBA" id="ARBA00023242"/>
    </source>
</evidence>
<evidence type="ECO:0000256" key="12">
    <source>
        <dbReference type="ARBA" id="ARBA00023125"/>
    </source>
</evidence>
<evidence type="ECO:0000256" key="1">
    <source>
        <dbReference type="ARBA" id="ARBA00001968"/>
    </source>
</evidence>
<feature type="region of interest" description="Disordered" evidence="17">
    <location>
        <begin position="948"/>
        <end position="980"/>
    </location>
</feature>
<evidence type="ECO:0000256" key="15">
    <source>
        <dbReference type="ARBA" id="ARBA00025466"/>
    </source>
</evidence>
<dbReference type="GO" id="GO:0004518">
    <property type="term" value="F:nuclease activity"/>
    <property type="evidence" value="ECO:0007669"/>
    <property type="project" value="UniProtKB-KW"/>
</dbReference>
<evidence type="ECO:0000256" key="5">
    <source>
        <dbReference type="ARBA" id="ARBA00016807"/>
    </source>
</evidence>
<dbReference type="InterPro" id="IPR021896">
    <property type="entry name" value="THAP9-like_HTH"/>
</dbReference>
<feature type="compositionally biased region" description="Low complexity" evidence="17">
    <location>
        <begin position="894"/>
        <end position="907"/>
    </location>
</feature>
<comment type="similarity">
    <text evidence="3">Belongs to the HARBI1 family.</text>
</comment>
<dbReference type="GO" id="GO:0008270">
    <property type="term" value="F:zinc ion binding"/>
    <property type="evidence" value="ECO:0007669"/>
    <property type="project" value="UniProtKB-KW"/>
</dbReference>
<evidence type="ECO:0000256" key="3">
    <source>
        <dbReference type="ARBA" id="ARBA00006958"/>
    </source>
</evidence>
<evidence type="ECO:0000256" key="9">
    <source>
        <dbReference type="ARBA" id="ARBA00022801"/>
    </source>
</evidence>
<evidence type="ECO:0000259" key="18">
    <source>
        <dbReference type="PROSITE" id="PS50950"/>
    </source>
</evidence>
<dbReference type="PANTHER" id="PTHR22930:SF292">
    <property type="entry name" value="DDE TNP4 DOMAIN-CONTAINING PROTEIN"/>
    <property type="match status" value="1"/>
</dbReference>
<sequence>MHYMFRVGKNTVSQIIAETCQVIWDTLKPIVFVEPCAENWKKIAREFEVKWNFKNCIGAIDGKHVVMQALPNSGSTYYNYKGSHSYNLLAIADANYQFVMVDIGGEGRQSDSGIFKCSAMGQGFDQKIFNLPDQDEVPYVLVADEAFPLTEYMMRPYPRRGQLDMRKKVFNYRLSRARRVVESSFGLLAGRWRIFRKPIIASSTTIKKIIQSTVCLHNFILMKNEADYNIRWVQAIRRENWTPSRTSKVCSRHFRESDYKVRPGGNLKLLKPDAVPSIFPEYPKHLIKTSSDRRVLKISKSTDEPIPSTSVSTDIEISMEVDSQLDETKTKQETCEQATQTSWNVDGELQFLRRKIKSLKQTVKRRNVKVANVKELIQKLKDNSYINDDLENVLRHHFEGMPLEIILHEKKFKEVNQTQRRYSTAMKQFAHTLYFYSPKAYNFVKQHFILPNGRTIRKWLTNVNCQPGLLDEVFHFLKTNSKEKPYLKDCALIFDSMSIRKQIIWDDCTGKYTGYIDYNGIIESESQSPATEALFFQIVSLRGNFKCPIAYFLINKCDANVQAQIITVCLRNLFDVNINVRSITFILRTGTMDANTASDNKKRARSSNFTVAESRLLVDEVCKRKKIIENKQTDAVTCKQKEDAWINLESAFNANSGSTFRSTKMLKIKYEGIKRSLKQKRSKEKCGLYRTGGGPPDTVTYTDYEEKLLAIISTQVDGLHTQNDCDKDLEIPVIPPPEPVECTQPIVIDAPMSTAELSEDERCNNITRATSHLEPVAYVLDIPIEIDMPNEEATPIEASASDVATNATGWQSWTPQKMKEPPHKALQQKTNRKANLEQKFSKLANSREELVKLQLANVELEKEVRQEELQLMKERRKWKRLKRQSDRNYHTEDSSSSSSENSSCSHSPFHYSKSSPVHDVFPSSSETDPSTTVNEISTAIHADELNTPFLYSSDSDTSEDAGHSGPLDIAPSSDDDYKSEECGNATTKAVINFLRNWSLEENIPHSSLSKLCKGLKAIHPQCYSDLPTDARTILKTPRSDLNIYPLPPGEYYHVGLKIQISLALSLLSRPISNIHVLFNVDGLPLFKSGKGELWPILMEIPSSTELKNKVFPIGIYYGDGKPHNLGLYLNKFLEELVDVLNNPIIYNNNAVKVNLLGFCCDAPAKAYILGVITHTGFFSCTRCTVEGETFENRRIFKDLNCAKRTDEGFRNRIDPHYQPENRYVIKYKFFNMIEPNIVDFLFNDDVNLNGVVYILDDNAVDDEANHHAQPVRNENYVEVTVPQYTVSEFKNHFRMSRMAVEQLIGLVSNHLPDKHSVPIEKQVLFSIWLLAKQESFLAVGDRFNLSSGSGHYIFMNFISAVGHLTHQFIEWPNARTCNEIASRIETKYGIPGVVGAIDGTHIQIKQPTHNPVDFFNRKDVHSVVLQGICNDKLIFTDVYIGMPGRLHDARIFRNSPIYNRLVNNPALLTPQQHLLGDAAYPLLDNLLKPYRDNGHLTEVQIRFNEVMSSIRSMIERCFGLLKGKWRRLKYLDMSLADKLPQVILAACILHNFILIIDNDADNQNDNGHNGDDIGIQHAEFYEEDVGRNAEIKRDYIASLL</sequence>
<comment type="cofactor">
    <cofactor evidence="1">
        <name>a divalent metal cation</name>
        <dbReference type="ChEBI" id="CHEBI:60240"/>
    </cofactor>
</comment>
<comment type="subunit">
    <text evidence="4">Self-associates forming complexes of several hundred monomers.</text>
</comment>
<keyword evidence="7" id="KW-0479">Metal-binding</keyword>
<proteinExistence type="inferred from homology"/>
<dbReference type="InterPro" id="IPR028002">
    <property type="entry name" value="Myb_DNA-bind_5"/>
</dbReference>
<keyword evidence="20" id="KW-1185">Reference proteome</keyword>
<feature type="compositionally biased region" description="Basic and acidic residues" evidence="17">
    <location>
        <begin position="883"/>
        <end position="893"/>
    </location>
</feature>
<feature type="domain" description="THAP-type" evidence="18">
    <location>
        <begin position="194"/>
        <end position="279"/>
    </location>
</feature>
<evidence type="ECO:0000256" key="2">
    <source>
        <dbReference type="ARBA" id="ARBA00004123"/>
    </source>
</evidence>
<comment type="caution">
    <text evidence="19">The sequence shown here is derived from an EMBL/GenBank/DDBJ whole genome shotgun (WGS) entry which is preliminary data.</text>
</comment>
<evidence type="ECO:0000256" key="10">
    <source>
        <dbReference type="ARBA" id="ARBA00022833"/>
    </source>
</evidence>
<keyword evidence="9" id="KW-0378">Hydrolase</keyword>
<accession>A0A5N4B3S9</accession>
<dbReference type="Pfam" id="PF13359">
    <property type="entry name" value="DDE_Tnp_4"/>
    <property type="match status" value="2"/>
</dbReference>
<name>A0A5N4B3S9_PHOPY</name>
<dbReference type="SMART" id="SM00980">
    <property type="entry name" value="THAP"/>
    <property type="match status" value="1"/>
</dbReference>
<dbReference type="InterPro" id="IPR006612">
    <property type="entry name" value="THAP_Znf"/>
</dbReference>
<feature type="region of interest" description="Disordered" evidence="17">
    <location>
        <begin position="813"/>
        <end position="832"/>
    </location>
</feature>
<comment type="function">
    <text evidence="15">Involved in transvection phenomena (= synapsis-dependent gene expression), where the synaptic pairing of chromosomes carrying genes with which zeste interacts influences the expression of these genes. Zeste binds to DNA and stimulates transcription from a nearby promoter.</text>
</comment>
<reference evidence="19 20" key="1">
    <citation type="journal article" date="2018" name="Elife">
        <title>Firefly genomes illuminate parallel origins of bioluminescence in beetles.</title>
        <authorList>
            <person name="Fallon T.R."/>
            <person name="Lower S.E."/>
            <person name="Chang C.H."/>
            <person name="Bessho-Uehara M."/>
            <person name="Martin G.J."/>
            <person name="Bewick A.J."/>
            <person name="Behringer M."/>
            <person name="Debat H.J."/>
            <person name="Wong I."/>
            <person name="Day J.C."/>
            <person name="Suvorov A."/>
            <person name="Silva C.J."/>
            <person name="Stanger-Hall K.F."/>
            <person name="Hall D.W."/>
            <person name="Schmitz R.J."/>
            <person name="Nelson D.R."/>
            <person name="Lewis S.M."/>
            <person name="Shigenobu S."/>
            <person name="Bybee S.M."/>
            <person name="Larracuente A.M."/>
            <person name="Oba Y."/>
            <person name="Weng J.K."/>
        </authorList>
    </citation>
    <scope>NUCLEOTIDE SEQUENCE [LARGE SCALE GENOMIC DNA]</scope>
    <source>
        <strain evidence="19">1611_PpyrPB1</strain>
        <tissue evidence="19">Whole body</tissue>
    </source>
</reference>
<feature type="compositionally biased region" description="Polar residues" evidence="17">
    <location>
        <begin position="922"/>
        <end position="932"/>
    </location>
</feature>
<evidence type="ECO:0000256" key="17">
    <source>
        <dbReference type="SAM" id="MobiDB-lite"/>
    </source>
</evidence>
<dbReference type="Pfam" id="PF21787">
    <property type="entry name" value="TNP-like_RNaseH_N"/>
    <property type="match status" value="1"/>
</dbReference>
<dbReference type="PROSITE" id="PS50950">
    <property type="entry name" value="ZF_THAP"/>
    <property type="match status" value="1"/>
</dbReference>
<comment type="subcellular location">
    <subcellularLocation>
        <location evidence="2">Nucleus</location>
    </subcellularLocation>
</comment>
<evidence type="ECO:0000313" key="20">
    <source>
        <dbReference type="Proteomes" id="UP000327044"/>
    </source>
</evidence>
<dbReference type="InterPro" id="IPR045249">
    <property type="entry name" value="HARBI1-like"/>
</dbReference>
<dbReference type="EMBL" id="VVIM01000001">
    <property type="protein sequence ID" value="KAB0804269.1"/>
    <property type="molecule type" value="Genomic_DNA"/>
</dbReference>
<dbReference type="PANTHER" id="PTHR22930">
    <property type="match status" value="1"/>
</dbReference>
<keyword evidence="10" id="KW-0862">Zinc</keyword>
<keyword evidence="14" id="KW-0539">Nucleus</keyword>
<evidence type="ECO:0000256" key="6">
    <source>
        <dbReference type="ARBA" id="ARBA00022722"/>
    </source>
</evidence>
<dbReference type="SUPFAM" id="SSF57716">
    <property type="entry name" value="Glucocorticoid receptor-like (DNA-binding domain)"/>
    <property type="match status" value="1"/>
</dbReference>
<keyword evidence="8 16" id="KW-0863">Zinc-finger</keyword>
<evidence type="ECO:0000256" key="11">
    <source>
        <dbReference type="ARBA" id="ARBA00023015"/>
    </source>
</evidence>
<evidence type="ECO:0000256" key="7">
    <source>
        <dbReference type="ARBA" id="ARBA00022723"/>
    </source>
</evidence>
<dbReference type="InParanoid" id="A0A5N4B3S9"/>
<dbReference type="GO" id="GO:0005634">
    <property type="term" value="C:nucleus"/>
    <property type="evidence" value="ECO:0007669"/>
    <property type="project" value="UniProtKB-SubCell"/>
</dbReference>
<evidence type="ECO:0000256" key="8">
    <source>
        <dbReference type="ARBA" id="ARBA00022771"/>
    </source>
</evidence>
<evidence type="ECO:0000256" key="4">
    <source>
        <dbReference type="ARBA" id="ARBA00011764"/>
    </source>
</evidence>
<dbReference type="GO" id="GO:0016787">
    <property type="term" value="F:hydrolase activity"/>
    <property type="evidence" value="ECO:0007669"/>
    <property type="project" value="UniProtKB-KW"/>
</dbReference>
<evidence type="ECO:0000313" key="19">
    <source>
        <dbReference type="EMBL" id="KAB0804269.1"/>
    </source>
</evidence>
<keyword evidence="6" id="KW-0540">Nuclease</keyword>
<evidence type="ECO:0000256" key="13">
    <source>
        <dbReference type="ARBA" id="ARBA00023163"/>
    </source>
</evidence>
<dbReference type="InterPro" id="IPR048365">
    <property type="entry name" value="TNP-like_RNaseH_N"/>
</dbReference>
<dbReference type="InterPro" id="IPR027806">
    <property type="entry name" value="HARBI1_dom"/>
</dbReference>
<protein>
    <recommendedName>
        <fullName evidence="5">Regulatory protein zeste</fullName>
    </recommendedName>
</protein>
<keyword evidence="11" id="KW-0805">Transcription regulation</keyword>
<gene>
    <name evidence="19" type="ORF">PPYR_01239</name>
</gene>
<evidence type="ECO:0000256" key="16">
    <source>
        <dbReference type="PROSITE-ProRule" id="PRU00309"/>
    </source>
</evidence>
<keyword evidence="13" id="KW-0804">Transcription</keyword>
<dbReference type="Proteomes" id="UP000327044">
    <property type="component" value="Unassembled WGS sequence"/>
</dbReference>
<keyword evidence="12 16" id="KW-0238">DNA-binding</keyword>
<dbReference type="GO" id="GO:0003677">
    <property type="term" value="F:DNA binding"/>
    <property type="evidence" value="ECO:0007669"/>
    <property type="project" value="UniProtKB-UniRule"/>
</dbReference>
<feature type="region of interest" description="Disordered" evidence="17">
    <location>
        <begin position="879"/>
        <end position="932"/>
    </location>
</feature>